<dbReference type="Proteomes" id="UP001375743">
    <property type="component" value="Unassembled WGS sequence"/>
</dbReference>
<keyword evidence="2" id="KW-1185">Reference proteome</keyword>
<sequence length="273" mass="29285">MRILYVGDVVGRSGRSRVIAELPRLKAQLRLDVAIVNGENAAGGYGITAAIANELFAAGADAITMGNHVWDQRELIGYIDREPRIIRPLNLAPGTPGRGVVELRTARGQRVVVMQVLGRLFMGLYDDPFRTLEAELRRHALGGTAQAIVVDVHAEATSEKVALGHFLDGRVSLVAGTHTHVPTADARILPGGTGYITDVGMTGDYDSVIGMDKAGSLQRWRSDVPGQRLMPAMGEAMLCAVLVETDDRTGLARRIEPVRLGQGLRPVVPAELG</sequence>
<accession>A0ABU8XTH8</accession>
<dbReference type="InterPro" id="IPR029052">
    <property type="entry name" value="Metallo-depent_PP-like"/>
</dbReference>
<evidence type="ECO:0000313" key="1">
    <source>
        <dbReference type="EMBL" id="MEK0084356.1"/>
    </source>
</evidence>
<dbReference type="PIRSF" id="PIRSF004789">
    <property type="entry name" value="DR1281"/>
    <property type="match status" value="1"/>
</dbReference>
<dbReference type="InterPro" id="IPR005235">
    <property type="entry name" value="YmdB-like"/>
</dbReference>
<gene>
    <name evidence="1" type="ORF">U1T56_14455</name>
</gene>
<dbReference type="NCBIfam" id="TIGR00282">
    <property type="entry name" value="TIGR00282 family metallophosphoesterase"/>
    <property type="match status" value="1"/>
</dbReference>
<dbReference type="RefSeq" id="WP_418160206.1">
    <property type="nucleotide sequence ID" value="NZ_JBBLZC010000014.1"/>
</dbReference>
<dbReference type="EMBL" id="JBBLZC010000014">
    <property type="protein sequence ID" value="MEK0084356.1"/>
    <property type="molecule type" value="Genomic_DNA"/>
</dbReference>
<dbReference type="PANTHER" id="PTHR36303:SF1">
    <property type="entry name" value="2',3'-CYCLIC-NUCLEOTIDE 2'-PHOSPHODIESTERASE"/>
    <property type="match status" value="1"/>
</dbReference>
<reference evidence="1 2" key="1">
    <citation type="submission" date="2024-01" db="EMBL/GenBank/DDBJ databases">
        <title>Multi-omics insights into the function and evolution of sodium benzoate biodegradation pathways in Benzoatithermus flavus gen. nov., sp. nov. from hot spring.</title>
        <authorList>
            <person name="Hu C.-J."/>
            <person name="Li W.-J."/>
        </authorList>
    </citation>
    <scope>NUCLEOTIDE SEQUENCE [LARGE SCALE GENOMIC DNA]</scope>
    <source>
        <strain evidence="1 2">SYSU G07066</strain>
    </source>
</reference>
<dbReference type="SUPFAM" id="SSF56300">
    <property type="entry name" value="Metallo-dependent phosphatases"/>
    <property type="match status" value="1"/>
</dbReference>
<proteinExistence type="predicted"/>
<organism evidence="1 2">
    <name type="scientific">Benzoatithermus flavus</name>
    <dbReference type="NCBI Taxonomy" id="3108223"/>
    <lineage>
        <taxon>Bacteria</taxon>
        <taxon>Pseudomonadati</taxon>
        <taxon>Pseudomonadota</taxon>
        <taxon>Alphaproteobacteria</taxon>
        <taxon>Geminicoccales</taxon>
        <taxon>Geminicoccaceae</taxon>
        <taxon>Benzoatithermus</taxon>
    </lineage>
</organism>
<dbReference type="CDD" id="cd07382">
    <property type="entry name" value="MPP_DR1281"/>
    <property type="match status" value="1"/>
</dbReference>
<dbReference type="PANTHER" id="PTHR36303">
    <property type="entry name" value="2',3'-CYCLIC-NUCLEOTIDE 2'-PHOSPHODIESTERASE"/>
    <property type="match status" value="1"/>
</dbReference>
<protein>
    <submittedName>
        <fullName evidence="1">TIGR00282 family metallophosphoesterase</fullName>
    </submittedName>
</protein>
<name>A0ABU8XTH8_9PROT</name>
<comment type="caution">
    <text evidence="1">The sequence shown here is derived from an EMBL/GenBank/DDBJ whole genome shotgun (WGS) entry which is preliminary data.</text>
</comment>
<evidence type="ECO:0000313" key="2">
    <source>
        <dbReference type="Proteomes" id="UP001375743"/>
    </source>
</evidence>
<dbReference type="Pfam" id="PF13277">
    <property type="entry name" value="YmdB"/>
    <property type="match status" value="1"/>
</dbReference>
<dbReference type="Gene3D" id="3.60.21.10">
    <property type="match status" value="1"/>
</dbReference>